<dbReference type="AlphaFoldDB" id="A0A7J7M5W6"/>
<dbReference type="Proteomes" id="UP000541444">
    <property type="component" value="Unassembled WGS sequence"/>
</dbReference>
<dbReference type="PANTHER" id="PTHR31790">
    <property type="entry name" value="OS02G0783600 PROTEIN"/>
    <property type="match status" value="1"/>
</dbReference>
<sequence length="308" mass="34835">MGGPSICGAGSIALEPSAIANRIARLLERSSDTNCHGPAETQTWYVRHSRHVPQIFGLACVLEYENRSRFIFNPATGKEINKVDGILWDDNGFPHLSSMGIGFCVSSQHYKMVHVSGYISLTGTYESKIEVVTLGTVEKRIIAAGIFPFVVYGNPVFLNDAFHWIPLTENGLKVHIVSFSLDSDKIEELPTPKLKEPFSNKSGHYQLGVLRGCLSIADCSRDDVVIDIWIMKEYNVKESWTKLYSAIYVHLISMEFPVSLLSLYVTERMVKFCCSFVSAVSHYFLTTLKVEISWKLKFQWYFLDYLGY</sequence>
<accession>A0A7J7M5W6</accession>
<dbReference type="NCBIfam" id="TIGR01640">
    <property type="entry name" value="F_box_assoc_1"/>
    <property type="match status" value="1"/>
</dbReference>
<dbReference type="OrthoDB" id="591557at2759"/>
<evidence type="ECO:0000313" key="2">
    <source>
        <dbReference type="Proteomes" id="UP000541444"/>
    </source>
</evidence>
<reference evidence="1 2" key="1">
    <citation type="journal article" date="2020" name="IScience">
        <title>Genome Sequencing of the Endangered Kingdonia uniflora (Circaeasteraceae, Ranunculales) Reveals Potential Mechanisms of Evolutionary Specialization.</title>
        <authorList>
            <person name="Sun Y."/>
            <person name="Deng T."/>
            <person name="Zhang A."/>
            <person name="Moore M.J."/>
            <person name="Landis J.B."/>
            <person name="Lin N."/>
            <person name="Zhang H."/>
            <person name="Zhang X."/>
            <person name="Huang J."/>
            <person name="Zhang X."/>
            <person name="Sun H."/>
            <person name="Wang H."/>
        </authorList>
    </citation>
    <scope>NUCLEOTIDE SEQUENCE [LARGE SCALE GENOMIC DNA]</scope>
    <source>
        <strain evidence="1">TB1705</strain>
        <tissue evidence="1">Leaf</tissue>
    </source>
</reference>
<protein>
    <recommendedName>
        <fullName evidence="3">F-box associated domain-containing protein</fullName>
    </recommendedName>
</protein>
<evidence type="ECO:0000313" key="1">
    <source>
        <dbReference type="EMBL" id="KAF6150291.1"/>
    </source>
</evidence>
<gene>
    <name evidence="1" type="ORF">GIB67_033990</name>
</gene>
<evidence type="ECO:0008006" key="3">
    <source>
        <dbReference type="Google" id="ProtNLM"/>
    </source>
</evidence>
<dbReference type="EMBL" id="JACGCM010001747">
    <property type="protein sequence ID" value="KAF6150291.1"/>
    <property type="molecule type" value="Genomic_DNA"/>
</dbReference>
<comment type="caution">
    <text evidence="1">The sequence shown here is derived from an EMBL/GenBank/DDBJ whole genome shotgun (WGS) entry which is preliminary data.</text>
</comment>
<name>A0A7J7M5W6_9MAGN</name>
<organism evidence="1 2">
    <name type="scientific">Kingdonia uniflora</name>
    <dbReference type="NCBI Taxonomy" id="39325"/>
    <lineage>
        <taxon>Eukaryota</taxon>
        <taxon>Viridiplantae</taxon>
        <taxon>Streptophyta</taxon>
        <taxon>Embryophyta</taxon>
        <taxon>Tracheophyta</taxon>
        <taxon>Spermatophyta</taxon>
        <taxon>Magnoliopsida</taxon>
        <taxon>Ranunculales</taxon>
        <taxon>Circaeasteraceae</taxon>
        <taxon>Kingdonia</taxon>
    </lineage>
</organism>
<keyword evidence="2" id="KW-1185">Reference proteome</keyword>
<dbReference type="InterPro" id="IPR052361">
    <property type="entry name" value="F-box_domain"/>
</dbReference>
<dbReference type="PANTHER" id="PTHR31790:SF526">
    <property type="entry name" value="OS12G0618150 PROTEIN"/>
    <property type="match status" value="1"/>
</dbReference>
<proteinExistence type="predicted"/>
<dbReference type="InterPro" id="IPR017451">
    <property type="entry name" value="F-box-assoc_interact_dom"/>
</dbReference>